<gene>
    <name evidence="4" type="ORF">DX914_03745</name>
</gene>
<feature type="domain" description="DUF3298" evidence="3">
    <location>
        <begin position="235"/>
        <end position="260"/>
    </location>
</feature>
<proteinExistence type="predicted"/>
<sequence>MKSAAARRLAAVSLLALALAACKDQQPSAPTTAATPGTTPAAGTAAPVAPVELKDVVETTPDYVIGISYQTPAAKYPGLASELKRYADDARTDLIQAAQARKKGEGSAPYDLSLNFTEVLDSPGLVAVAAEGSSYTGGAHGAPLIARFVWLPQQNKMLTATELVPDKQGWTAISRYVREQLHSALSQRVDADELEPAERAEVVESAGRMIDDGTGADPANFALFEPVVAPDGKMTALRFVFAPYEVGPYSDGTQTVEVPASVLLPYVAPAYKPLFAGG</sequence>
<feature type="region of interest" description="Disordered" evidence="1">
    <location>
        <begin position="27"/>
        <end position="46"/>
    </location>
</feature>
<dbReference type="InterPro" id="IPR037126">
    <property type="entry name" value="PdaC/RsiV-like_sf"/>
</dbReference>
<dbReference type="Proteomes" id="UP000264492">
    <property type="component" value="Unassembled WGS sequence"/>
</dbReference>
<evidence type="ECO:0000256" key="2">
    <source>
        <dbReference type="SAM" id="SignalP"/>
    </source>
</evidence>
<dbReference type="RefSeq" id="WP_115857711.1">
    <property type="nucleotide sequence ID" value="NZ_QTSU01000001.1"/>
</dbReference>
<dbReference type="Pfam" id="PF11738">
    <property type="entry name" value="DUF3298"/>
    <property type="match status" value="1"/>
</dbReference>
<feature type="signal peptide" evidence="2">
    <location>
        <begin position="1"/>
        <end position="20"/>
    </location>
</feature>
<keyword evidence="5" id="KW-1185">Reference proteome</keyword>
<feature type="compositionally biased region" description="Low complexity" evidence="1">
    <location>
        <begin position="29"/>
        <end position="46"/>
    </location>
</feature>
<reference evidence="4 5" key="1">
    <citation type="submission" date="2018-08" db="EMBL/GenBank/DDBJ databases">
        <title>Lysobacter sp. zong2l5, whole genome shotgun sequence.</title>
        <authorList>
            <person name="Zhang X."/>
            <person name="Feng G."/>
            <person name="Zhu H."/>
        </authorList>
    </citation>
    <scope>NUCLEOTIDE SEQUENCE [LARGE SCALE GENOMIC DNA]</scope>
    <source>
        <strain evidence="5">zong2l5</strain>
    </source>
</reference>
<evidence type="ECO:0000259" key="3">
    <source>
        <dbReference type="Pfam" id="PF11738"/>
    </source>
</evidence>
<comment type="caution">
    <text evidence="4">The sequence shown here is derived from an EMBL/GenBank/DDBJ whole genome shotgun (WGS) entry which is preliminary data.</text>
</comment>
<name>A0A371K2W5_9GAMM</name>
<dbReference type="PROSITE" id="PS51257">
    <property type="entry name" value="PROKAR_LIPOPROTEIN"/>
    <property type="match status" value="1"/>
</dbReference>
<dbReference type="Gene3D" id="3.30.565.40">
    <property type="entry name" value="Fervidobacterium nodosum Rt17-B1 like"/>
    <property type="match status" value="1"/>
</dbReference>
<evidence type="ECO:0000313" key="5">
    <source>
        <dbReference type="Proteomes" id="UP000264492"/>
    </source>
</evidence>
<organism evidence="4 5">
    <name type="scientific">Lysobacter silvisoli</name>
    <dbReference type="NCBI Taxonomy" id="2293254"/>
    <lineage>
        <taxon>Bacteria</taxon>
        <taxon>Pseudomonadati</taxon>
        <taxon>Pseudomonadota</taxon>
        <taxon>Gammaproteobacteria</taxon>
        <taxon>Lysobacterales</taxon>
        <taxon>Lysobacteraceae</taxon>
        <taxon>Lysobacter</taxon>
    </lineage>
</organism>
<accession>A0A371K2W5</accession>
<protein>
    <submittedName>
        <fullName evidence="4">DUF3298 domain-containing protein</fullName>
    </submittedName>
</protein>
<keyword evidence="2" id="KW-0732">Signal</keyword>
<feature type="chain" id="PRO_5016605790" evidence="2">
    <location>
        <begin position="21"/>
        <end position="278"/>
    </location>
</feature>
<dbReference type="Gene3D" id="3.90.640.20">
    <property type="entry name" value="Heat-shock cognate protein, ATPase"/>
    <property type="match status" value="1"/>
</dbReference>
<dbReference type="EMBL" id="QTSU01000001">
    <property type="protein sequence ID" value="RDZ28269.1"/>
    <property type="molecule type" value="Genomic_DNA"/>
</dbReference>
<dbReference type="OrthoDB" id="5637at2"/>
<dbReference type="AlphaFoldDB" id="A0A371K2W5"/>
<evidence type="ECO:0000313" key="4">
    <source>
        <dbReference type="EMBL" id="RDZ28269.1"/>
    </source>
</evidence>
<dbReference type="InterPro" id="IPR021729">
    <property type="entry name" value="DUF3298"/>
</dbReference>
<evidence type="ECO:0000256" key="1">
    <source>
        <dbReference type="SAM" id="MobiDB-lite"/>
    </source>
</evidence>